<evidence type="ECO:0008006" key="3">
    <source>
        <dbReference type="Google" id="ProtNLM"/>
    </source>
</evidence>
<dbReference type="OrthoDB" id="6298102at2"/>
<name>A0A545UGD2_9GAMM</name>
<evidence type="ECO:0000313" key="2">
    <source>
        <dbReference type="Proteomes" id="UP000315439"/>
    </source>
</evidence>
<evidence type="ECO:0000313" key="1">
    <source>
        <dbReference type="EMBL" id="TQV88517.1"/>
    </source>
</evidence>
<gene>
    <name evidence="1" type="ORF">FLL46_08320</name>
</gene>
<organism evidence="1 2">
    <name type="scientific">Aliikangiella coralliicola</name>
    <dbReference type="NCBI Taxonomy" id="2592383"/>
    <lineage>
        <taxon>Bacteria</taxon>
        <taxon>Pseudomonadati</taxon>
        <taxon>Pseudomonadota</taxon>
        <taxon>Gammaproteobacteria</taxon>
        <taxon>Oceanospirillales</taxon>
        <taxon>Pleioneaceae</taxon>
        <taxon>Aliikangiella</taxon>
    </lineage>
</organism>
<dbReference type="RefSeq" id="WP_142893025.1">
    <property type="nucleotide sequence ID" value="NZ_ML660162.1"/>
</dbReference>
<dbReference type="Proteomes" id="UP000315439">
    <property type="component" value="Unassembled WGS sequence"/>
</dbReference>
<keyword evidence="2" id="KW-1185">Reference proteome</keyword>
<dbReference type="EMBL" id="VIKS01000004">
    <property type="protein sequence ID" value="TQV88517.1"/>
    <property type="molecule type" value="Genomic_DNA"/>
</dbReference>
<sequence>MLKKWFGKKEETVRKLERPEDLKVGDMFELVDSFGLPRELRGQSFRIAEINSYEYQHEKETEFLLEGPSGEAFHMTIENDDGERWVNFTVKVERDEVESLFDMDAFSQVFDEEPGNPVINVVNESNDYERWLAESYRIEGDWSRGYFHKGDYRSKTYSKYEEDEKGEPFECVSLVSDDDMHSVEISVWSDGETEVNLCVTRPIADIKELYGKTST</sequence>
<proteinExistence type="predicted"/>
<accession>A0A545UGD2</accession>
<dbReference type="AlphaFoldDB" id="A0A545UGD2"/>
<comment type="caution">
    <text evidence="1">The sequence shown here is derived from an EMBL/GenBank/DDBJ whole genome shotgun (WGS) entry which is preliminary data.</text>
</comment>
<reference evidence="1 2" key="1">
    <citation type="submission" date="2019-07" db="EMBL/GenBank/DDBJ databases">
        <title>Draft genome for Aliikangiella sp. M105.</title>
        <authorList>
            <person name="Wang G."/>
        </authorList>
    </citation>
    <scope>NUCLEOTIDE SEQUENCE [LARGE SCALE GENOMIC DNA]</scope>
    <source>
        <strain evidence="1 2">M105</strain>
    </source>
</reference>
<protein>
    <recommendedName>
        <fullName evidence="3">DUF4178 domain-containing protein</fullName>
    </recommendedName>
</protein>